<dbReference type="GO" id="GO:0008270">
    <property type="term" value="F:zinc ion binding"/>
    <property type="evidence" value="ECO:0007669"/>
    <property type="project" value="UniProtKB-KW"/>
</dbReference>
<keyword evidence="3" id="KW-0479">Metal-binding</keyword>
<dbReference type="GO" id="GO:0005654">
    <property type="term" value="C:nucleoplasm"/>
    <property type="evidence" value="ECO:0007669"/>
    <property type="project" value="UniProtKB-SubCell"/>
</dbReference>
<evidence type="ECO:0000256" key="12">
    <source>
        <dbReference type="PROSITE-ProRule" id="PRU00309"/>
    </source>
</evidence>
<evidence type="ECO:0000256" key="13">
    <source>
        <dbReference type="PROSITE-ProRule" id="PRU00371"/>
    </source>
</evidence>
<dbReference type="Gene3D" id="6.20.210.20">
    <property type="entry name" value="THAP domain"/>
    <property type="match status" value="1"/>
</dbReference>
<accession>A0AA39G8L8</accession>
<feature type="region of interest" description="Disordered" evidence="14">
    <location>
        <begin position="472"/>
        <end position="513"/>
    </location>
</feature>
<keyword evidence="8 12" id="KW-0238">DNA-binding</keyword>
<dbReference type="PROSITE" id="PS51031">
    <property type="entry name" value="BESS"/>
    <property type="match status" value="1"/>
</dbReference>
<reference evidence="17" key="2">
    <citation type="submission" date="2023-03" db="EMBL/GenBank/DDBJ databases">
        <authorList>
            <person name="Inwood S.N."/>
            <person name="Skelly J.G."/>
            <person name="Guhlin J."/>
            <person name="Harrop T.W.R."/>
            <person name="Goldson S.G."/>
            <person name="Dearden P.K."/>
        </authorList>
    </citation>
    <scope>NUCLEOTIDE SEQUENCE</scope>
    <source>
        <strain evidence="17">Lincoln</strain>
        <tissue evidence="17">Whole body</tissue>
    </source>
</reference>
<evidence type="ECO:0000256" key="6">
    <source>
        <dbReference type="ARBA" id="ARBA00023015"/>
    </source>
</evidence>
<dbReference type="PANTHER" id="PTHR46600">
    <property type="entry name" value="THAP DOMAIN-CONTAINING"/>
    <property type="match status" value="1"/>
</dbReference>
<evidence type="ECO:0000256" key="7">
    <source>
        <dbReference type="ARBA" id="ARBA00023054"/>
    </source>
</evidence>
<evidence type="ECO:0000256" key="8">
    <source>
        <dbReference type="ARBA" id="ARBA00023125"/>
    </source>
</evidence>
<dbReference type="SMART" id="SM00980">
    <property type="entry name" value="THAP"/>
    <property type="match status" value="3"/>
</dbReference>
<evidence type="ECO:0000313" key="17">
    <source>
        <dbReference type="EMBL" id="KAK0183363.1"/>
    </source>
</evidence>
<evidence type="ECO:0000259" key="15">
    <source>
        <dbReference type="PROSITE" id="PS50950"/>
    </source>
</evidence>
<feature type="domain" description="THAP-type" evidence="15">
    <location>
        <begin position="218"/>
        <end position="302"/>
    </location>
</feature>
<keyword evidence="18" id="KW-1185">Reference proteome</keyword>
<dbReference type="InterPro" id="IPR026516">
    <property type="entry name" value="THAP1/10"/>
</dbReference>
<evidence type="ECO:0000256" key="9">
    <source>
        <dbReference type="ARBA" id="ARBA00023163"/>
    </source>
</evidence>
<dbReference type="AlphaFoldDB" id="A0AA39G8L8"/>
<feature type="compositionally biased region" description="Polar residues" evidence="14">
    <location>
        <begin position="484"/>
        <end position="496"/>
    </location>
</feature>
<keyword evidence="11" id="KW-0131">Cell cycle</keyword>
<keyword evidence="7" id="KW-0175">Coiled coil</keyword>
<evidence type="ECO:0000256" key="5">
    <source>
        <dbReference type="ARBA" id="ARBA00022833"/>
    </source>
</evidence>
<feature type="domain" description="THAP-type" evidence="15">
    <location>
        <begin position="1"/>
        <end position="87"/>
    </location>
</feature>
<protein>
    <recommendedName>
        <fullName evidence="19">THAP-type domain-containing protein</fullName>
    </recommendedName>
</protein>
<reference evidence="17" key="1">
    <citation type="journal article" date="2023" name="bioRxiv">
        <title>Scaffold-level genome assemblies of two parasitoid biocontrol wasps reveal the parthenogenesis mechanism and an associated novel virus.</title>
        <authorList>
            <person name="Inwood S."/>
            <person name="Skelly J."/>
            <person name="Guhlin J."/>
            <person name="Harrop T."/>
            <person name="Goldson S."/>
            <person name="Dearden P."/>
        </authorList>
    </citation>
    <scope>NUCLEOTIDE SEQUENCE</scope>
    <source>
        <strain evidence="17">Lincoln</strain>
        <tissue evidence="17">Whole body</tissue>
    </source>
</reference>
<evidence type="ECO:0000256" key="14">
    <source>
        <dbReference type="SAM" id="MobiDB-lite"/>
    </source>
</evidence>
<keyword evidence="5" id="KW-0862">Zinc</keyword>
<dbReference type="InterPro" id="IPR006612">
    <property type="entry name" value="THAP_Znf"/>
</dbReference>
<proteinExistence type="inferred from homology"/>
<dbReference type="SMART" id="SM00692">
    <property type="entry name" value="DM3"/>
    <property type="match status" value="3"/>
</dbReference>
<evidence type="ECO:0000256" key="10">
    <source>
        <dbReference type="ARBA" id="ARBA00023242"/>
    </source>
</evidence>
<evidence type="ECO:0000256" key="4">
    <source>
        <dbReference type="ARBA" id="ARBA00022771"/>
    </source>
</evidence>
<dbReference type="SUPFAM" id="SSF57716">
    <property type="entry name" value="Glucocorticoid receptor-like (DNA-binding domain)"/>
    <property type="match status" value="3"/>
</dbReference>
<keyword evidence="9" id="KW-0804">Transcription</keyword>
<feature type="domain" description="THAP-type" evidence="15">
    <location>
        <begin position="93"/>
        <end position="180"/>
    </location>
</feature>
<dbReference type="InterPro" id="IPR038441">
    <property type="entry name" value="THAP_Znf_sf"/>
</dbReference>
<comment type="caution">
    <text evidence="17">The sequence shown here is derived from an EMBL/GenBank/DDBJ whole genome shotgun (WGS) entry which is preliminary data.</text>
</comment>
<dbReference type="Pfam" id="PF05485">
    <property type="entry name" value="THAP"/>
    <property type="match status" value="3"/>
</dbReference>
<evidence type="ECO:0000259" key="16">
    <source>
        <dbReference type="PROSITE" id="PS51031"/>
    </source>
</evidence>
<dbReference type="GO" id="GO:0043565">
    <property type="term" value="F:sequence-specific DNA binding"/>
    <property type="evidence" value="ECO:0007669"/>
    <property type="project" value="InterPro"/>
</dbReference>
<organism evidence="17 18">
    <name type="scientific">Microctonus hyperodae</name>
    <name type="common">Parasitoid wasp</name>
    <dbReference type="NCBI Taxonomy" id="165561"/>
    <lineage>
        <taxon>Eukaryota</taxon>
        <taxon>Metazoa</taxon>
        <taxon>Ecdysozoa</taxon>
        <taxon>Arthropoda</taxon>
        <taxon>Hexapoda</taxon>
        <taxon>Insecta</taxon>
        <taxon>Pterygota</taxon>
        <taxon>Neoptera</taxon>
        <taxon>Endopterygota</taxon>
        <taxon>Hymenoptera</taxon>
        <taxon>Apocrita</taxon>
        <taxon>Ichneumonoidea</taxon>
        <taxon>Braconidae</taxon>
        <taxon>Euphorinae</taxon>
        <taxon>Microctonus</taxon>
    </lineage>
</organism>
<comment type="subcellular location">
    <subcellularLocation>
        <location evidence="1">Nucleus</location>
        <location evidence="1">Nucleoplasm</location>
    </subcellularLocation>
</comment>
<evidence type="ECO:0008006" key="19">
    <source>
        <dbReference type="Google" id="ProtNLM"/>
    </source>
</evidence>
<evidence type="ECO:0000256" key="2">
    <source>
        <dbReference type="ARBA" id="ARBA00006177"/>
    </source>
</evidence>
<evidence type="ECO:0000256" key="1">
    <source>
        <dbReference type="ARBA" id="ARBA00004642"/>
    </source>
</evidence>
<feature type="domain" description="BESS" evidence="16">
    <location>
        <begin position="635"/>
        <end position="672"/>
    </location>
</feature>
<dbReference type="EMBL" id="JAQQBR010000001">
    <property type="protein sequence ID" value="KAK0183363.1"/>
    <property type="molecule type" value="Genomic_DNA"/>
</dbReference>
<dbReference type="InterPro" id="IPR004210">
    <property type="entry name" value="BESS_motif"/>
</dbReference>
<name>A0AA39G8L8_MICHY</name>
<dbReference type="Proteomes" id="UP001168972">
    <property type="component" value="Unassembled WGS sequence"/>
</dbReference>
<evidence type="ECO:0000256" key="11">
    <source>
        <dbReference type="ARBA" id="ARBA00023306"/>
    </source>
</evidence>
<keyword evidence="10 13" id="KW-0539">Nucleus</keyword>
<keyword evidence="4 12" id="KW-0863">Zinc-finger</keyword>
<dbReference type="PANTHER" id="PTHR46600:SF1">
    <property type="entry name" value="THAP DOMAIN-CONTAINING PROTEIN 1"/>
    <property type="match status" value="1"/>
</dbReference>
<evidence type="ECO:0000256" key="3">
    <source>
        <dbReference type="ARBA" id="ARBA00022723"/>
    </source>
</evidence>
<evidence type="ECO:0000313" key="18">
    <source>
        <dbReference type="Proteomes" id="UP001168972"/>
    </source>
</evidence>
<sequence length="672" mass="78087">MPHPCVVCGRSRMNPNNREEEYMFFGFPVNNDERCKKWLEFCGREDLYKLTKKQLLQRMVCSKHFEVKDFLNEYFDRLNCTAVPTIYDPKQSLYNITCVLCGRFREDPPSPDYDGTTFHHFPGEEFRCLKWLDFVGVDSYYRLTRKEILFCYICSHHFDKSQFMYGYKNRLVDNAIPNIRFPEEINGSERFIMEVIPDIKQLNCDKPKKLDPLPPEVLDSQACAACGRSRSDPSNRIEKYKFHPFPAYEIGRCLRWCQFLGREDLLKMSPNQIRKLVLCSKHFLSGQSFQKVGSCDAIPTIKDITDSMSINVPTKIINREEIMKEELEEIELDSINDKRKNFRKERLPLVSSKKPFVVDKPTPLAKKRGKSKRPTSITIPRPHFIDIDNRILRKLPLPPASRNCDIWKLQPITIANNLTPITNVNTTDVKKVILPFTGNISDLGKPIPVSSLSSIPPGLLIKIDLPEASSVSVDKTKQSRKQNHTAAVNSQIQLQMDQPKRRGRRRTKNQINQDINIQNSNDMDELLNIQENNLEIQELINQEDINSDIAIEKIDNIEQHNDQTYEESNDDNQLNFQMSEELDMPKPVFNNLFISHESAQASSSNDVSNKIMQRRIRKPKRVMTARAKRTLLPITSEINYFLEKLKPQMRRLPKKARAQLKLSIVTMVIDYL</sequence>
<comment type="similarity">
    <text evidence="2">Belongs to the THAP1 family.</text>
</comment>
<keyword evidence="6" id="KW-0805">Transcription regulation</keyword>
<gene>
    <name evidence="17" type="ORF">PV327_001412</name>
</gene>
<dbReference type="PROSITE" id="PS50950">
    <property type="entry name" value="ZF_THAP"/>
    <property type="match status" value="3"/>
</dbReference>